<feature type="region of interest" description="Disordered" evidence="1">
    <location>
        <begin position="1"/>
        <end position="23"/>
    </location>
</feature>
<keyword evidence="3" id="KW-1185">Reference proteome</keyword>
<evidence type="ECO:0000313" key="3">
    <source>
        <dbReference type="Proteomes" id="UP001293254"/>
    </source>
</evidence>
<dbReference type="Proteomes" id="UP001293254">
    <property type="component" value="Unassembled WGS sequence"/>
</dbReference>
<feature type="compositionally biased region" description="Basic residues" evidence="1">
    <location>
        <begin position="115"/>
        <end position="124"/>
    </location>
</feature>
<dbReference type="EMBL" id="JACGWO010000004">
    <property type="protein sequence ID" value="KAK4429397.1"/>
    <property type="molecule type" value="Genomic_DNA"/>
</dbReference>
<proteinExistence type="predicted"/>
<feature type="region of interest" description="Disordered" evidence="1">
    <location>
        <begin position="38"/>
        <end position="124"/>
    </location>
</feature>
<evidence type="ECO:0000256" key="1">
    <source>
        <dbReference type="SAM" id="MobiDB-lite"/>
    </source>
</evidence>
<feature type="compositionally biased region" description="Basic and acidic residues" evidence="1">
    <location>
        <begin position="84"/>
        <end position="93"/>
    </location>
</feature>
<organism evidence="2 3">
    <name type="scientific">Sesamum alatum</name>
    <dbReference type="NCBI Taxonomy" id="300844"/>
    <lineage>
        <taxon>Eukaryota</taxon>
        <taxon>Viridiplantae</taxon>
        <taxon>Streptophyta</taxon>
        <taxon>Embryophyta</taxon>
        <taxon>Tracheophyta</taxon>
        <taxon>Spermatophyta</taxon>
        <taxon>Magnoliopsida</taxon>
        <taxon>eudicotyledons</taxon>
        <taxon>Gunneridae</taxon>
        <taxon>Pentapetalae</taxon>
        <taxon>asterids</taxon>
        <taxon>lamiids</taxon>
        <taxon>Lamiales</taxon>
        <taxon>Pedaliaceae</taxon>
        <taxon>Sesamum</taxon>
    </lineage>
</organism>
<feature type="compositionally biased region" description="Basic and acidic residues" evidence="1">
    <location>
        <begin position="1"/>
        <end position="11"/>
    </location>
</feature>
<evidence type="ECO:0000313" key="2">
    <source>
        <dbReference type="EMBL" id="KAK4429397.1"/>
    </source>
</evidence>
<feature type="compositionally biased region" description="Basic and acidic residues" evidence="1">
    <location>
        <begin position="47"/>
        <end position="63"/>
    </location>
</feature>
<dbReference type="AlphaFoldDB" id="A0AAE1YG44"/>
<reference evidence="2" key="2">
    <citation type="journal article" date="2024" name="Plant">
        <title>Genomic evolution and insights into agronomic trait innovations of Sesamum species.</title>
        <authorList>
            <person name="Miao H."/>
            <person name="Wang L."/>
            <person name="Qu L."/>
            <person name="Liu H."/>
            <person name="Sun Y."/>
            <person name="Le M."/>
            <person name="Wang Q."/>
            <person name="Wei S."/>
            <person name="Zheng Y."/>
            <person name="Lin W."/>
            <person name="Duan Y."/>
            <person name="Cao H."/>
            <person name="Xiong S."/>
            <person name="Wang X."/>
            <person name="Wei L."/>
            <person name="Li C."/>
            <person name="Ma Q."/>
            <person name="Ju M."/>
            <person name="Zhao R."/>
            <person name="Li G."/>
            <person name="Mu C."/>
            <person name="Tian Q."/>
            <person name="Mei H."/>
            <person name="Zhang T."/>
            <person name="Gao T."/>
            <person name="Zhang H."/>
        </authorList>
    </citation>
    <scope>NUCLEOTIDE SEQUENCE</scope>
    <source>
        <strain evidence="2">3651</strain>
    </source>
</reference>
<gene>
    <name evidence="2" type="ORF">Salat_1240100</name>
</gene>
<sequence>MLLRRETEPDLRRRRFDGDAMPADAAAAHFVAVIGRRQRARRLPRHIPSEARNQDERHNRGGEDENTNAAEAPPNRQSVGLHGSDYHQVERRQIPHHRVGNRHSADVSRAWGSRCVRKLRAKKK</sequence>
<protein>
    <submittedName>
        <fullName evidence="2">Uncharacterized protein</fullName>
    </submittedName>
</protein>
<accession>A0AAE1YG44</accession>
<reference evidence="2" key="1">
    <citation type="submission" date="2020-06" db="EMBL/GenBank/DDBJ databases">
        <authorList>
            <person name="Li T."/>
            <person name="Hu X."/>
            <person name="Zhang T."/>
            <person name="Song X."/>
            <person name="Zhang H."/>
            <person name="Dai N."/>
            <person name="Sheng W."/>
            <person name="Hou X."/>
            <person name="Wei L."/>
        </authorList>
    </citation>
    <scope>NUCLEOTIDE SEQUENCE</scope>
    <source>
        <strain evidence="2">3651</strain>
        <tissue evidence="2">Leaf</tissue>
    </source>
</reference>
<name>A0AAE1YG44_9LAMI</name>
<comment type="caution">
    <text evidence="2">The sequence shown here is derived from an EMBL/GenBank/DDBJ whole genome shotgun (WGS) entry which is preliminary data.</text>
</comment>